<evidence type="ECO:0000259" key="18">
    <source>
        <dbReference type="PROSITE" id="PS51525"/>
    </source>
</evidence>
<evidence type="ECO:0000256" key="14">
    <source>
        <dbReference type="ARBA" id="ARBA00044509"/>
    </source>
</evidence>
<feature type="region of interest" description="Disordered" evidence="16">
    <location>
        <begin position="612"/>
        <end position="692"/>
    </location>
</feature>
<dbReference type="PANTHER" id="PTHR22880">
    <property type="entry name" value="FALZ-RELATED BROMODOMAIN-CONTAINING PROTEINS"/>
    <property type="match status" value="1"/>
</dbReference>
<keyword evidence="7" id="KW-0175">Coiled coil</keyword>
<keyword evidence="2" id="KW-0677">Repeat</keyword>
<dbReference type="InterPro" id="IPR043508">
    <property type="entry name" value="Bromo_Brdt_I"/>
</dbReference>
<evidence type="ECO:0000256" key="11">
    <source>
        <dbReference type="ARBA" id="ARBA00023242"/>
    </source>
</evidence>
<dbReference type="SMART" id="SM00297">
    <property type="entry name" value="BROMO"/>
    <property type="match status" value="2"/>
</dbReference>
<dbReference type="Ensembl" id="ENSMODT00000015178.5">
    <property type="protein sequence ID" value="ENSMODP00000014906.4"/>
    <property type="gene ID" value="ENSMODG00000011893.5"/>
</dbReference>
<dbReference type="Proteomes" id="UP000002280">
    <property type="component" value="Chromosome 2"/>
</dbReference>
<keyword evidence="10" id="KW-0804">Transcription</keyword>
<feature type="compositionally biased region" description="Basic residues" evidence="16">
    <location>
        <begin position="447"/>
        <end position="465"/>
    </location>
</feature>
<feature type="region of interest" description="Disordered" evidence="16">
    <location>
        <begin position="444"/>
        <end position="514"/>
    </location>
</feature>
<dbReference type="eggNOG" id="KOG1474">
    <property type="taxonomic scope" value="Eukaryota"/>
</dbReference>
<feature type="domain" description="Bromo" evidence="17">
    <location>
        <begin position="288"/>
        <end position="360"/>
    </location>
</feature>
<keyword evidence="12" id="KW-0469">Meiosis</keyword>
<feature type="compositionally biased region" description="Basic and acidic residues" evidence="16">
    <location>
        <begin position="897"/>
        <end position="916"/>
    </location>
</feature>
<feature type="domain" description="Bromo" evidence="17">
    <location>
        <begin position="43"/>
        <end position="115"/>
    </location>
</feature>
<dbReference type="GO" id="GO:0043484">
    <property type="term" value="P:regulation of RNA splicing"/>
    <property type="evidence" value="ECO:0007669"/>
    <property type="project" value="Ensembl"/>
</dbReference>
<comment type="similarity">
    <text evidence="14">Belongs to the BET family.</text>
</comment>
<dbReference type="PROSITE" id="PS51525">
    <property type="entry name" value="NET"/>
    <property type="match status" value="1"/>
</dbReference>
<evidence type="ECO:0000256" key="3">
    <source>
        <dbReference type="ARBA" id="ARBA00022782"/>
    </source>
</evidence>
<evidence type="ECO:0000313" key="20">
    <source>
        <dbReference type="Proteomes" id="UP000002280"/>
    </source>
</evidence>
<dbReference type="OMA" id="DFKTMFL"/>
<dbReference type="RefSeq" id="XP_007480394.1">
    <property type="nucleotide sequence ID" value="XM_007480332.3"/>
</dbReference>
<dbReference type="GeneID" id="100026533"/>
<feature type="region of interest" description="Disordered" evidence="16">
    <location>
        <begin position="880"/>
        <end position="916"/>
    </location>
</feature>
<keyword evidence="5" id="KW-0744">Spermatogenesis</keyword>
<dbReference type="CDD" id="cd05497">
    <property type="entry name" value="Bromo_Brdt_I_like"/>
    <property type="match status" value="1"/>
</dbReference>
<evidence type="ECO:0000256" key="5">
    <source>
        <dbReference type="ARBA" id="ARBA00022871"/>
    </source>
</evidence>
<dbReference type="InterPro" id="IPR018359">
    <property type="entry name" value="Bromodomain_CS"/>
</dbReference>
<evidence type="ECO:0000313" key="19">
    <source>
        <dbReference type="Ensembl" id="ENSMODP00000014906.4"/>
    </source>
</evidence>
<evidence type="ECO:0000256" key="15">
    <source>
        <dbReference type="PROSITE-ProRule" id="PRU00035"/>
    </source>
</evidence>
<feature type="region of interest" description="Disordered" evidence="16">
    <location>
        <begin position="135"/>
        <end position="165"/>
    </location>
</feature>
<evidence type="ECO:0000256" key="16">
    <source>
        <dbReference type="SAM" id="MobiDB-lite"/>
    </source>
</evidence>
<feature type="compositionally biased region" description="Basic and acidic residues" evidence="16">
    <location>
        <begin position="466"/>
        <end position="475"/>
    </location>
</feature>
<dbReference type="GeneTree" id="ENSGT00940000154549"/>
<dbReference type="FunFam" id="1.20.920.10:FF:000002">
    <property type="entry name" value="Bromodomain-containing protein 4"/>
    <property type="match status" value="1"/>
</dbReference>
<dbReference type="OrthoDB" id="21449at2759"/>
<dbReference type="PANTHER" id="PTHR22880:SF175">
    <property type="entry name" value="BROMODOMAIN TESTIS-SPECIFIC PROTEIN"/>
    <property type="match status" value="1"/>
</dbReference>
<dbReference type="GO" id="GO:0006355">
    <property type="term" value="P:regulation of DNA-templated transcription"/>
    <property type="evidence" value="ECO:0000318"/>
    <property type="project" value="GO_Central"/>
</dbReference>
<dbReference type="Pfam" id="PF17035">
    <property type="entry name" value="BET"/>
    <property type="match status" value="1"/>
</dbReference>
<dbReference type="CDD" id="cd05498">
    <property type="entry name" value="Bromo_Brdt_II_like"/>
    <property type="match status" value="1"/>
</dbReference>
<dbReference type="InterPro" id="IPR036427">
    <property type="entry name" value="Bromodomain-like_sf"/>
</dbReference>
<name>F7EH96_MONDO</name>
<dbReference type="GO" id="GO:0035092">
    <property type="term" value="P:sperm DNA condensation"/>
    <property type="evidence" value="ECO:0007669"/>
    <property type="project" value="Ensembl"/>
</dbReference>
<dbReference type="STRING" id="13616.ENSMODP00000014906"/>
<dbReference type="RefSeq" id="XP_007480395.1">
    <property type="nucleotide sequence ID" value="XM_007480333.3"/>
</dbReference>
<dbReference type="GO" id="GO:0007283">
    <property type="term" value="P:spermatogenesis"/>
    <property type="evidence" value="ECO:0000318"/>
    <property type="project" value="GO_Central"/>
</dbReference>
<dbReference type="RefSeq" id="XP_007480396.1">
    <property type="nucleotide sequence ID" value="XM_007480334.3"/>
</dbReference>
<evidence type="ECO:0000256" key="12">
    <source>
        <dbReference type="ARBA" id="ARBA00023254"/>
    </source>
</evidence>
<keyword evidence="11" id="KW-0539">Nucleus</keyword>
<dbReference type="Gene3D" id="1.20.1270.220">
    <property type="match status" value="1"/>
</dbReference>
<evidence type="ECO:0000256" key="6">
    <source>
        <dbReference type="ARBA" id="ARBA00023015"/>
    </source>
</evidence>
<organism evidence="19 20">
    <name type="scientific">Monodelphis domestica</name>
    <name type="common">Gray short-tailed opossum</name>
    <dbReference type="NCBI Taxonomy" id="13616"/>
    <lineage>
        <taxon>Eukaryota</taxon>
        <taxon>Metazoa</taxon>
        <taxon>Chordata</taxon>
        <taxon>Craniata</taxon>
        <taxon>Vertebrata</taxon>
        <taxon>Euteleostomi</taxon>
        <taxon>Mammalia</taxon>
        <taxon>Metatheria</taxon>
        <taxon>Didelphimorphia</taxon>
        <taxon>Didelphidae</taxon>
        <taxon>Monodelphis</taxon>
    </lineage>
</organism>
<dbReference type="PRINTS" id="PR00503">
    <property type="entry name" value="BROMODOMAIN"/>
</dbReference>
<dbReference type="InterPro" id="IPR027353">
    <property type="entry name" value="NET_dom"/>
</dbReference>
<dbReference type="GO" id="GO:0005634">
    <property type="term" value="C:nucleus"/>
    <property type="evidence" value="ECO:0000318"/>
    <property type="project" value="GO_Central"/>
</dbReference>
<keyword evidence="4" id="KW-0156">Chromatin regulator</keyword>
<proteinExistence type="inferred from homology"/>
<evidence type="ECO:0000256" key="7">
    <source>
        <dbReference type="ARBA" id="ARBA00023054"/>
    </source>
</evidence>
<keyword evidence="9" id="KW-0010">Activator</keyword>
<evidence type="ECO:0000256" key="10">
    <source>
        <dbReference type="ARBA" id="ARBA00023163"/>
    </source>
</evidence>
<dbReference type="GO" id="GO:0042393">
    <property type="term" value="F:histone binding"/>
    <property type="evidence" value="ECO:0007669"/>
    <property type="project" value="Ensembl"/>
</dbReference>
<dbReference type="FunCoup" id="F7EH96">
    <property type="interactions" value="363"/>
</dbReference>
<dbReference type="CTD" id="676"/>
<dbReference type="AlphaFoldDB" id="F7EH96"/>
<reference evidence="19 20" key="1">
    <citation type="journal article" date="2007" name="Nature">
        <title>Genome of the marsupial Monodelphis domestica reveals innovation in non-coding sequences.</title>
        <authorList>
            <person name="Mikkelsen T.S."/>
            <person name="Wakefield M.J."/>
            <person name="Aken B."/>
            <person name="Amemiya C.T."/>
            <person name="Chang J.L."/>
            <person name="Duke S."/>
            <person name="Garber M."/>
            <person name="Gentles A.J."/>
            <person name="Goodstadt L."/>
            <person name="Heger A."/>
            <person name="Jurka J."/>
            <person name="Kamal M."/>
            <person name="Mauceli E."/>
            <person name="Searle S.M."/>
            <person name="Sharpe T."/>
            <person name="Baker M.L."/>
            <person name="Batzer M.A."/>
            <person name="Benos P.V."/>
            <person name="Belov K."/>
            <person name="Clamp M."/>
            <person name="Cook A."/>
            <person name="Cuff J."/>
            <person name="Das R."/>
            <person name="Davidow L."/>
            <person name="Deakin J.E."/>
            <person name="Fazzari M.J."/>
            <person name="Glass J.L."/>
            <person name="Grabherr M."/>
            <person name="Greally J.M."/>
            <person name="Gu W."/>
            <person name="Hore T.A."/>
            <person name="Huttley G.A."/>
            <person name="Kleber M."/>
            <person name="Jirtle R.L."/>
            <person name="Koina E."/>
            <person name="Lee J.T."/>
            <person name="Mahony S."/>
            <person name="Marra M.A."/>
            <person name="Miller R.D."/>
            <person name="Nicholls R.D."/>
            <person name="Oda M."/>
            <person name="Papenfuss A.T."/>
            <person name="Parra Z.E."/>
            <person name="Pollock D.D."/>
            <person name="Ray D.A."/>
            <person name="Schein J.E."/>
            <person name="Speed T.P."/>
            <person name="Thompson K."/>
            <person name="VandeBerg J.L."/>
            <person name="Wade C.M."/>
            <person name="Walker J.A."/>
            <person name="Waters P.D."/>
            <person name="Webber C."/>
            <person name="Weidman J.R."/>
            <person name="Xie X."/>
            <person name="Zody M.C."/>
            <person name="Baldwin J."/>
            <person name="Abdouelleil A."/>
            <person name="Abdulkadir J."/>
            <person name="Abebe A."/>
            <person name="Abera B."/>
            <person name="Abreu J."/>
            <person name="Acer S.C."/>
            <person name="Aftuck L."/>
            <person name="Alexander A."/>
            <person name="An P."/>
            <person name="Anderson E."/>
            <person name="Anderson S."/>
            <person name="Arachi H."/>
            <person name="Azer M."/>
            <person name="Bachantsang P."/>
            <person name="Barry A."/>
            <person name="Bayul T."/>
            <person name="Berlin A."/>
            <person name="Bessette D."/>
            <person name="Bloom T."/>
            <person name="Bloom T."/>
            <person name="Boguslavskiy L."/>
            <person name="Bonnet C."/>
            <person name="Boukhgalter B."/>
            <person name="Bourzgui I."/>
            <person name="Brown A."/>
            <person name="Cahill P."/>
            <person name="Channer S."/>
            <person name="Cheshatsang Y."/>
            <person name="Chuda L."/>
            <person name="Citroen M."/>
            <person name="Collymore A."/>
            <person name="Cooke P."/>
            <person name="Costello M."/>
            <person name="D'Aco K."/>
            <person name="Daza R."/>
            <person name="De Haan G."/>
            <person name="DeGray S."/>
            <person name="DeMaso C."/>
            <person name="Dhargay N."/>
            <person name="Dooley K."/>
            <person name="Dooley E."/>
            <person name="Doricent M."/>
            <person name="Dorje P."/>
            <person name="Dorjee K."/>
            <person name="Dupes A."/>
            <person name="Elong R."/>
            <person name="Falk J."/>
            <person name="Farina A."/>
            <person name="Faro S."/>
            <person name="Ferguson D."/>
            <person name="Fisher S."/>
            <person name="Foley C.D."/>
            <person name="Franke A."/>
            <person name="Friedrich D."/>
            <person name="Gadbois L."/>
            <person name="Gearin G."/>
            <person name="Gearin C.R."/>
            <person name="Giannoukos G."/>
            <person name="Goode T."/>
            <person name="Graham J."/>
            <person name="Grandbois E."/>
            <person name="Grewal S."/>
            <person name="Gyaltsen K."/>
            <person name="Hafez N."/>
            <person name="Hagos B."/>
            <person name="Hall J."/>
            <person name="Henson C."/>
            <person name="Hollinger A."/>
            <person name="Honan T."/>
            <person name="Huard M.D."/>
            <person name="Hughes L."/>
            <person name="Hurhula B."/>
            <person name="Husby M.E."/>
            <person name="Kamat A."/>
            <person name="Kanga B."/>
            <person name="Kashin S."/>
            <person name="Khazanovich D."/>
            <person name="Kisner P."/>
            <person name="Lance K."/>
            <person name="Lara M."/>
            <person name="Lee W."/>
            <person name="Lennon N."/>
            <person name="Letendre F."/>
            <person name="LeVine R."/>
            <person name="Lipovsky A."/>
            <person name="Liu X."/>
            <person name="Liu J."/>
            <person name="Liu S."/>
            <person name="Lokyitsang T."/>
            <person name="Lokyitsang Y."/>
            <person name="Lubonja R."/>
            <person name="Lui A."/>
            <person name="MacDonald P."/>
            <person name="Magnisalis V."/>
            <person name="Maru K."/>
            <person name="Matthews C."/>
            <person name="McCusker W."/>
            <person name="McDonough S."/>
            <person name="Mehta T."/>
            <person name="Meldrim J."/>
            <person name="Meneus L."/>
            <person name="Mihai O."/>
            <person name="Mihalev A."/>
            <person name="Mihova T."/>
            <person name="Mittelman R."/>
            <person name="Mlenga V."/>
            <person name="Montmayeur A."/>
            <person name="Mulrain L."/>
            <person name="Navidi A."/>
            <person name="Naylor J."/>
            <person name="Negash T."/>
            <person name="Nguyen T."/>
            <person name="Nguyen N."/>
            <person name="Nicol R."/>
            <person name="Norbu C."/>
            <person name="Norbu N."/>
            <person name="Novod N."/>
            <person name="O'Neill B."/>
            <person name="Osman S."/>
            <person name="Markiewicz E."/>
            <person name="Oyono O.L."/>
            <person name="Patti C."/>
            <person name="Phunkhang P."/>
            <person name="Pierre F."/>
            <person name="Priest M."/>
            <person name="Raghuraman S."/>
            <person name="Rege F."/>
            <person name="Reyes R."/>
            <person name="Rise C."/>
            <person name="Rogov P."/>
            <person name="Ross K."/>
            <person name="Ryan E."/>
            <person name="Settipalli S."/>
            <person name="Shea T."/>
            <person name="Sherpa N."/>
            <person name="Shi L."/>
            <person name="Shih D."/>
            <person name="Sparrow T."/>
            <person name="Spaulding J."/>
            <person name="Stalker J."/>
            <person name="Stange-Thomann N."/>
            <person name="Stavropoulos S."/>
            <person name="Stone C."/>
            <person name="Strader C."/>
            <person name="Tesfaye S."/>
            <person name="Thomson T."/>
            <person name="Thoulutsang Y."/>
            <person name="Thoulutsang D."/>
            <person name="Topham K."/>
            <person name="Topping I."/>
            <person name="Tsamla T."/>
            <person name="Vassiliev H."/>
            <person name="Vo A."/>
            <person name="Wangchuk T."/>
            <person name="Wangdi T."/>
            <person name="Weiand M."/>
            <person name="Wilkinson J."/>
            <person name="Wilson A."/>
            <person name="Yadav S."/>
            <person name="Young G."/>
            <person name="Yu Q."/>
            <person name="Zembek L."/>
            <person name="Zhong D."/>
            <person name="Zimmer A."/>
            <person name="Zwirko Z."/>
            <person name="Jaffe D.B."/>
            <person name="Alvarez P."/>
            <person name="Brockman W."/>
            <person name="Butler J."/>
            <person name="Chin C."/>
            <person name="Gnerre S."/>
            <person name="MacCallum I."/>
            <person name="Graves J.A."/>
            <person name="Ponting C.P."/>
            <person name="Breen M."/>
            <person name="Samollow P.B."/>
            <person name="Lander E.S."/>
            <person name="Lindblad-Toh K."/>
        </authorList>
    </citation>
    <scope>NUCLEOTIDE SEQUENCE [LARGE SCALE GENOMIC DNA]</scope>
</reference>
<dbReference type="InterPro" id="IPR031354">
    <property type="entry name" value="BRD4_CDT"/>
</dbReference>
<evidence type="ECO:0000256" key="9">
    <source>
        <dbReference type="ARBA" id="ARBA00023159"/>
    </source>
</evidence>
<gene>
    <name evidence="19" type="primary">BRDT</name>
</gene>
<evidence type="ECO:0000256" key="8">
    <source>
        <dbReference type="ARBA" id="ARBA00023117"/>
    </source>
</evidence>
<dbReference type="GO" id="GO:0007141">
    <property type="term" value="P:male meiosis I"/>
    <property type="evidence" value="ECO:0007669"/>
    <property type="project" value="Ensembl"/>
</dbReference>
<keyword evidence="8 15" id="KW-0103">Bromodomain</keyword>
<dbReference type="PROSITE" id="PS00633">
    <property type="entry name" value="BROMODOMAIN_1"/>
    <property type="match status" value="2"/>
</dbReference>
<dbReference type="InterPro" id="IPR038336">
    <property type="entry name" value="NET_sf"/>
</dbReference>
<accession>F7EH96</accession>
<dbReference type="SUPFAM" id="SSF47370">
    <property type="entry name" value="Bromodomain"/>
    <property type="match status" value="2"/>
</dbReference>
<comment type="subcellular location">
    <subcellularLocation>
        <location evidence="1">Nucleus</location>
    </subcellularLocation>
</comment>
<dbReference type="GO" id="GO:0140008">
    <property type="term" value="F:histone H4 reader activity"/>
    <property type="evidence" value="ECO:0007669"/>
    <property type="project" value="Ensembl"/>
</dbReference>
<dbReference type="InParanoid" id="F7EH96"/>
<feature type="region of interest" description="Disordered" evidence="16">
    <location>
        <begin position="941"/>
        <end position="963"/>
    </location>
</feature>
<feature type="compositionally biased region" description="Basic and acidic residues" evidence="16">
    <location>
        <begin position="941"/>
        <end position="960"/>
    </location>
</feature>
<dbReference type="GO" id="GO:0006338">
    <property type="term" value="P:chromatin remodeling"/>
    <property type="evidence" value="ECO:0000318"/>
    <property type="project" value="GO_Central"/>
</dbReference>
<sequence>MSLSSRQMAIVNPPPPEYINAKKNGRLTNQLQYLQKVVLKALWRHSFSWPFQQPVDAAKLKLPDYYSIIKKPMDLSTIKKRLEHKYYVKSSECVEDLKTMFTNCYLYNKPGDDIVLMAQALEKLFMQKMSQMPSEEQVIGGKERKRKGTQPSSGVSTIKEKPSPKASEMIVKQQMIPSSVCPQTSLSPLHMAKAAPLSCTTQAVTQVKRGVKRKADTTTPTTSIVTASSESSPTLVEHKSAKIPLLKEKVVKNIVPDSQQQYKVVKSIKLTEQLKYCNEILKEMFAKKHLAYAWPFYKPVDVTALGLHNYYDVVKSPMDLGTIKKKMDNQEYKDAHEFAADVRLMFMNCYKYNPPDHEVVTMARTLQDVFEMQFAKIPDEPIERMPICYIKKDITKAYCRESSSDASSEDNSSEESPDERVQHLAKLQEQLKAVHQQLQVLSQVPYHKLKKKNERSKREKRKEKKKFINKDESQRKNFKQIKLKKKLKSSQPKKAKQQILTYKSEDEDNAKPMNYDEKRQLSLDINKLPGDKLGRVVHIIESREPSLRNSNPDEIEIDFETLKASTLRELEKYVMACLRKRPRKFHAKKIMKSKEELHSQKKQELEKRLLDVSNRLNSRKRQTKSEKTQLPKAAGGATRLSESSSSSGGGSSSSGSGSSSSDSSSSDSSDSESETFPILTGIRQSGSPSKEKMKTLSSCRILNQDLLIPKKLEEPQQLQILQSLPPAQISISPSLPEIISSVDVTSLWQNAPDMLTFEAFTPILSVSEQTSFSGDGKNECTSIVNAGKSTLLITTMWEGINSKTVKKEESASEQPVAAAFHQTALGLNVLEPELHLPTKKDIKIKNVDSWTNLGKTVTTSVLSKSSDDLFRQFRKAAMEKEVKTRTQEQIRKQLGQDPKEPKTHPDKHRHFDNNPNKIRNECYPEDQKPHPAPLEVQDPRLIKDRNLARKKEQERRRREAMASTIDMNLQSDIMMTFEENLD</sequence>
<evidence type="ECO:0000256" key="1">
    <source>
        <dbReference type="ARBA" id="ARBA00004123"/>
    </source>
</evidence>
<dbReference type="Bgee" id="ENSMODG00000011893">
    <property type="expression patterns" value="Expressed in spermatocyte and 10 other cell types or tissues"/>
</dbReference>
<evidence type="ECO:0000259" key="17">
    <source>
        <dbReference type="PROSITE" id="PS50014"/>
    </source>
</evidence>
<feature type="compositionally biased region" description="Basic and acidic residues" evidence="16">
    <location>
        <begin position="880"/>
        <end position="891"/>
    </location>
</feature>
<dbReference type="FunFam" id="1.20.920.10:FF:000003">
    <property type="entry name" value="Bromodomain-containing protein 2"/>
    <property type="match status" value="1"/>
</dbReference>
<keyword evidence="20" id="KW-1185">Reference proteome</keyword>
<feature type="region of interest" description="Disordered" evidence="16">
    <location>
        <begin position="401"/>
        <end position="422"/>
    </location>
</feature>
<dbReference type="InterPro" id="IPR050935">
    <property type="entry name" value="Bromo_chromatin_reader"/>
</dbReference>
<reference evidence="19" key="2">
    <citation type="submission" date="2025-08" db="UniProtKB">
        <authorList>
            <consortium name="Ensembl"/>
        </authorList>
    </citation>
    <scope>IDENTIFICATION</scope>
</reference>
<feature type="compositionally biased region" description="Basic residues" evidence="16">
    <location>
        <begin position="476"/>
        <end position="496"/>
    </location>
</feature>
<evidence type="ECO:0000256" key="2">
    <source>
        <dbReference type="ARBA" id="ARBA00022737"/>
    </source>
</evidence>
<dbReference type="FunFam" id="1.20.1270.220:FF:000001">
    <property type="entry name" value="bromodomain-containing protein 2 isoform X1"/>
    <property type="match status" value="1"/>
</dbReference>
<dbReference type="InterPro" id="IPR043509">
    <property type="entry name" value="Bromo_Brdt_II"/>
</dbReference>
<dbReference type="Pfam" id="PF17105">
    <property type="entry name" value="BRD4_CDT"/>
    <property type="match status" value="1"/>
</dbReference>
<feature type="domain" description="NET" evidence="18">
    <location>
        <begin position="503"/>
        <end position="585"/>
    </location>
</feature>
<reference evidence="19" key="3">
    <citation type="submission" date="2025-09" db="UniProtKB">
        <authorList>
            <consortium name="Ensembl"/>
        </authorList>
    </citation>
    <scope>IDENTIFICATION</scope>
</reference>
<evidence type="ECO:0000256" key="4">
    <source>
        <dbReference type="ARBA" id="ARBA00022853"/>
    </source>
</evidence>
<dbReference type="Gene3D" id="1.20.920.10">
    <property type="entry name" value="Bromodomain-like"/>
    <property type="match status" value="2"/>
</dbReference>
<dbReference type="GO" id="GO:0000785">
    <property type="term" value="C:chromatin"/>
    <property type="evidence" value="ECO:0000318"/>
    <property type="project" value="GO_Central"/>
</dbReference>
<feature type="compositionally biased region" description="Acidic residues" evidence="16">
    <location>
        <begin position="407"/>
        <end position="417"/>
    </location>
</feature>
<feature type="compositionally biased region" description="Low complexity" evidence="16">
    <location>
        <begin position="653"/>
        <end position="668"/>
    </location>
</feature>
<keyword evidence="3" id="KW-0221">Differentiation</keyword>
<dbReference type="GO" id="GO:0010628">
    <property type="term" value="P:positive regulation of gene expression"/>
    <property type="evidence" value="ECO:0007669"/>
    <property type="project" value="Ensembl"/>
</dbReference>
<evidence type="ECO:0000256" key="13">
    <source>
        <dbReference type="ARBA" id="ARBA00040033"/>
    </source>
</evidence>
<dbReference type="KEGG" id="mdo:100026533"/>
<protein>
    <recommendedName>
        <fullName evidence="13">Bromodomain testis-specific protein</fullName>
    </recommendedName>
</protein>
<keyword evidence="6" id="KW-0805">Transcription regulation</keyword>
<dbReference type="PROSITE" id="PS50014">
    <property type="entry name" value="BROMODOMAIN_2"/>
    <property type="match status" value="2"/>
</dbReference>
<dbReference type="InterPro" id="IPR001487">
    <property type="entry name" value="Bromodomain"/>
</dbReference>
<dbReference type="Pfam" id="PF00439">
    <property type="entry name" value="Bromodomain"/>
    <property type="match status" value="2"/>
</dbReference>
<dbReference type="HOGENOM" id="CLU_001499_0_0_1"/>